<evidence type="ECO:0000313" key="3">
    <source>
        <dbReference type="Proteomes" id="UP000238312"/>
    </source>
</evidence>
<dbReference type="RefSeq" id="WP_106253209.1">
    <property type="nucleotide sequence ID" value="NZ_PVNG01000049.1"/>
</dbReference>
<name>A0A2T0LNT6_9ACTN</name>
<gene>
    <name evidence="2" type="ORF">B0I32_1492</name>
</gene>
<dbReference type="Proteomes" id="UP000238312">
    <property type="component" value="Unassembled WGS sequence"/>
</dbReference>
<comment type="caution">
    <text evidence="2">The sequence shown here is derived from an EMBL/GenBank/DDBJ whole genome shotgun (WGS) entry which is preliminary data.</text>
</comment>
<proteinExistence type="predicted"/>
<sequence>MDLVIGPAGTRVHLWRVPHGWPLLSFTSFTGQLVVVRVDHLSPGVARWFAATLAQAAEAFAGEVDGCAEIAAGEPGWLRRAGTGELSGAMPVDLGDPAGVAGVPSLTRWPPTPERGGPS</sequence>
<protein>
    <submittedName>
        <fullName evidence="2">Uncharacterized protein</fullName>
    </submittedName>
</protein>
<keyword evidence="3" id="KW-1185">Reference proteome</keyword>
<feature type="region of interest" description="Disordered" evidence="1">
    <location>
        <begin position="98"/>
        <end position="119"/>
    </location>
</feature>
<organism evidence="2 3">
    <name type="scientific">Nonomuraea fuscirosea</name>
    <dbReference type="NCBI Taxonomy" id="1291556"/>
    <lineage>
        <taxon>Bacteria</taxon>
        <taxon>Bacillati</taxon>
        <taxon>Actinomycetota</taxon>
        <taxon>Actinomycetes</taxon>
        <taxon>Streptosporangiales</taxon>
        <taxon>Streptosporangiaceae</taxon>
        <taxon>Nonomuraea</taxon>
    </lineage>
</organism>
<evidence type="ECO:0000313" key="2">
    <source>
        <dbReference type="EMBL" id="PRX44874.1"/>
    </source>
</evidence>
<reference evidence="2 3" key="1">
    <citation type="submission" date="2018-03" db="EMBL/GenBank/DDBJ databases">
        <title>Genomic Encyclopedia of Type Strains, Phase III (KMG-III): the genomes of soil and plant-associated and newly described type strains.</title>
        <authorList>
            <person name="Whitman W."/>
        </authorList>
    </citation>
    <scope>NUCLEOTIDE SEQUENCE [LARGE SCALE GENOMIC DNA]</scope>
    <source>
        <strain evidence="2 3">CGMCC 4.7104</strain>
    </source>
</reference>
<dbReference type="AlphaFoldDB" id="A0A2T0LNT6"/>
<dbReference type="EMBL" id="PVNG01000049">
    <property type="protein sequence ID" value="PRX44874.1"/>
    <property type="molecule type" value="Genomic_DNA"/>
</dbReference>
<accession>A0A2T0LNT6</accession>
<dbReference type="OrthoDB" id="9848957at2"/>
<evidence type="ECO:0000256" key="1">
    <source>
        <dbReference type="SAM" id="MobiDB-lite"/>
    </source>
</evidence>